<dbReference type="Proteomes" id="UP000257109">
    <property type="component" value="Unassembled WGS sequence"/>
</dbReference>
<evidence type="ECO:0000256" key="1">
    <source>
        <dbReference type="SAM" id="MobiDB-lite"/>
    </source>
</evidence>
<comment type="caution">
    <text evidence="3">The sequence shown here is derived from an EMBL/GenBank/DDBJ whole genome shotgun (WGS) entry which is preliminary data.</text>
</comment>
<dbReference type="PANTHER" id="PTHR14942">
    <property type="entry name" value="U11/U12 SMALL NUCLEAR RIBONUCLEOPROTEIN 25 KDA PROTEIN"/>
    <property type="match status" value="1"/>
</dbReference>
<reference evidence="3" key="1">
    <citation type="submission" date="2018-05" db="EMBL/GenBank/DDBJ databases">
        <title>Draft genome of Mucuna pruriens seed.</title>
        <authorList>
            <person name="Nnadi N.E."/>
            <person name="Vos R."/>
            <person name="Hasami M.H."/>
            <person name="Devisetty U.K."/>
            <person name="Aguiy J.C."/>
        </authorList>
    </citation>
    <scope>NUCLEOTIDE SEQUENCE [LARGE SCALE GENOMIC DNA]</scope>
    <source>
        <strain evidence="3">JCA_2017</strain>
    </source>
</reference>
<feature type="non-terminal residue" evidence="3">
    <location>
        <position position="1"/>
    </location>
</feature>
<name>A0A371EE55_MUCPR</name>
<evidence type="ECO:0000313" key="4">
    <source>
        <dbReference type="Proteomes" id="UP000257109"/>
    </source>
</evidence>
<dbReference type="STRING" id="157652.A0A371EE55"/>
<dbReference type="InterPro" id="IPR040610">
    <property type="entry name" value="SNRNP25_ubiquitin"/>
</dbReference>
<proteinExistence type="predicted"/>
<gene>
    <name evidence="3" type="ORF">CR513_57135</name>
</gene>
<feature type="region of interest" description="Disordered" evidence="1">
    <location>
        <begin position="78"/>
        <end position="108"/>
    </location>
</feature>
<evidence type="ECO:0000259" key="2">
    <source>
        <dbReference type="Pfam" id="PF18036"/>
    </source>
</evidence>
<dbReference type="PANTHER" id="PTHR14942:SF20">
    <property type="entry name" value="SNRNP25 UBIQUITIN-LIKE DOMAIN-CONTAINING PROTEIN"/>
    <property type="match status" value="1"/>
</dbReference>
<dbReference type="OrthoDB" id="72819at2759"/>
<protein>
    <recommendedName>
        <fullName evidence="2">SNRNP25 ubiquitin-like domain-containing protein</fullName>
    </recommendedName>
</protein>
<evidence type="ECO:0000313" key="3">
    <source>
        <dbReference type="EMBL" id="RDX64323.1"/>
    </source>
</evidence>
<dbReference type="Gene3D" id="3.10.20.90">
    <property type="entry name" value="Phosphatidylinositol 3-kinase Catalytic Subunit, Chain A, domain 1"/>
    <property type="match status" value="1"/>
</dbReference>
<dbReference type="Pfam" id="PF18036">
    <property type="entry name" value="Ubiquitin_4"/>
    <property type="match status" value="1"/>
</dbReference>
<dbReference type="GO" id="GO:0000398">
    <property type="term" value="P:mRNA splicing, via spliceosome"/>
    <property type="evidence" value="ECO:0007669"/>
    <property type="project" value="InterPro"/>
</dbReference>
<accession>A0A371EE55</accession>
<keyword evidence="4" id="KW-1185">Reference proteome</keyword>
<dbReference type="InterPro" id="IPR029071">
    <property type="entry name" value="Ubiquitin-like_domsf"/>
</dbReference>
<dbReference type="SUPFAM" id="SSF54236">
    <property type="entry name" value="Ubiquitin-like"/>
    <property type="match status" value="1"/>
</dbReference>
<dbReference type="EMBL" id="QJKJ01014440">
    <property type="protein sequence ID" value="RDX64323.1"/>
    <property type="molecule type" value="Genomic_DNA"/>
</dbReference>
<feature type="non-terminal residue" evidence="3">
    <location>
        <position position="223"/>
    </location>
</feature>
<dbReference type="AlphaFoldDB" id="A0A371EE55"/>
<organism evidence="3 4">
    <name type="scientific">Mucuna pruriens</name>
    <name type="common">Velvet bean</name>
    <name type="synonym">Dolichos pruriens</name>
    <dbReference type="NCBI Taxonomy" id="157652"/>
    <lineage>
        <taxon>Eukaryota</taxon>
        <taxon>Viridiplantae</taxon>
        <taxon>Streptophyta</taxon>
        <taxon>Embryophyta</taxon>
        <taxon>Tracheophyta</taxon>
        <taxon>Spermatophyta</taxon>
        <taxon>Magnoliopsida</taxon>
        <taxon>eudicotyledons</taxon>
        <taxon>Gunneridae</taxon>
        <taxon>Pentapetalae</taxon>
        <taxon>rosids</taxon>
        <taxon>fabids</taxon>
        <taxon>Fabales</taxon>
        <taxon>Fabaceae</taxon>
        <taxon>Papilionoideae</taxon>
        <taxon>50 kb inversion clade</taxon>
        <taxon>NPAAA clade</taxon>
        <taxon>indigoferoid/millettioid clade</taxon>
        <taxon>Phaseoleae</taxon>
        <taxon>Mucuna</taxon>
    </lineage>
</organism>
<dbReference type="InterPro" id="IPR039690">
    <property type="entry name" value="SNRNP25"/>
</dbReference>
<feature type="domain" description="SNRNP25 ubiquitin-like" evidence="2">
    <location>
        <begin position="10"/>
        <end position="49"/>
    </location>
</feature>
<sequence length="223" mass="25865">MKPLEFILTAHVWGQFCLCYDGQKLVTEKDYLRNYGIKDGDQLRFIRHVSNNCCVQRKRLKKRVVCLKQRRATQVNSYQPKENCGDGEVGSDDEATENKKMEQEEEEGVGKNKLAGFMGELFSYTPLAVVRRTSTKSRIWPSTIPRCLMGSFRKIRSIEEALFSETYVETVVLIFGKNVIFYPHSISKQQMKAEIRSLSKFWFLCKMRDYMLPIVSDSVAQTM</sequence>